<proteinExistence type="predicted"/>
<evidence type="ECO:0000313" key="4">
    <source>
        <dbReference type="Proteomes" id="UP000565723"/>
    </source>
</evidence>
<dbReference type="SUPFAM" id="SSF159501">
    <property type="entry name" value="EreA/ChaN-like"/>
    <property type="match status" value="1"/>
</dbReference>
<organism evidence="3 4">
    <name type="scientific">Ruegeria pomeroyi</name>
    <dbReference type="NCBI Taxonomy" id="89184"/>
    <lineage>
        <taxon>Bacteria</taxon>
        <taxon>Pseudomonadati</taxon>
        <taxon>Pseudomonadota</taxon>
        <taxon>Alphaproteobacteria</taxon>
        <taxon>Rhodobacterales</taxon>
        <taxon>Roseobacteraceae</taxon>
        <taxon>Ruegeria</taxon>
    </lineage>
</organism>
<feature type="domain" description="Haem-binding uptake Tiki superfamily ChaN" evidence="2">
    <location>
        <begin position="33"/>
        <end position="227"/>
    </location>
</feature>
<dbReference type="Proteomes" id="UP000565723">
    <property type="component" value="Unassembled WGS sequence"/>
</dbReference>
<protein>
    <submittedName>
        <fullName evidence="3">ChaN family lipoprotein</fullName>
    </submittedName>
</protein>
<accession>A0A850LKG4</accession>
<dbReference type="CDD" id="cd14727">
    <property type="entry name" value="ChanN-like"/>
    <property type="match status" value="1"/>
</dbReference>
<feature type="signal peptide" evidence="1">
    <location>
        <begin position="1"/>
        <end position="24"/>
    </location>
</feature>
<dbReference type="RefSeq" id="WP_011046168.1">
    <property type="nucleotide sequence ID" value="NZ_CP076685.1"/>
</dbReference>
<dbReference type="Pfam" id="PF04187">
    <property type="entry name" value="Cofac_haem_bdg"/>
    <property type="match status" value="1"/>
</dbReference>
<comment type="caution">
    <text evidence="3">The sequence shown here is derived from an EMBL/GenBank/DDBJ whole genome shotgun (WGS) entry which is preliminary data.</text>
</comment>
<name>A0A850LKG4_9RHOB</name>
<reference evidence="3 4" key="1">
    <citation type="journal article" date="2020" name="Proc. Natl. Acad. Sci. U.S.A.">
        <title>Ecological drivers of bacterial community assembly in synthetic phycospheres.</title>
        <authorList>
            <person name="Fu H."/>
            <person name="Uchimiya M."/>
            <person name="Gore J."/>
            <person name="Moran M.A."/>
        </authorList>
    </citation>
    <scope>NUCLEOTIDE SEQUENCE [LARGE SCALE GENOMIC DNA]</scope>
    <source>
        <strain evidence="3">HF-Din03</strain>
    </source>
</reference>
<evidence type="ECO:0000259" key="2">
    <source>
        <dbReference type="Pfam" id="PF04187"/>
    </source>
</evidence>
<evidence type="ECO:0000256" key="1">
    <source>
        <dbReference type="SAM" id="SignalP"/>
    </source>
</evidence>
<gene>
    <name evidence="3" type="ORF">HW564_16770</name>
</gene>
<dbReference type="Gene3D" id="3.40.50.11550">
    <property type="match status" value="2"/>
</dbReference>
<sequence length="274" mass="28979">MKQFFAAGLALALCLIAPLRAASAGELIPEDILAAMRQADVVILGETHDNPRHHLVQAEAIAALQPGAVVWEMLTEEGAQRLRRKAVNDPAELERILQWAELGWPPLAMYLPVFEAADAPVYGALVPRAAARAAMETGAAAAMGADAARFGLTVPLAEADQAAREADQQAAHCNAMPPEMLPQLVAIQRLRDAVLARAILRAQDETGGPVAVITGNGHARADRGIPVFLSRISPGLRVYVLGQSEGGLIEGRFDAVIDSPAAPREDPCAAFDKS</sequence>
<dbReference type="OMA" id="VGEKHDN"/>
<evidence type="ECO:0000313" key="3">
    <source>
        <dbReference type="EMBL" id="NVK98581.1"/>
    </source>
</evidence>
<keyword evidence="1" id="KW-0732">Signal</keyword>
<feature type="chain" id="PRO_5032696719" evidence="1">
    <location>
        <begin position="25"/>
        <end position="274"/>
    </location>
</feature>
<dbReference type="AlphaFoldDB" id="A0A850LKG4"/>
<dbReference type="EMBL" id="JABXIY010000048">
    <property type="protein sequence ID" value="NVK98581.1"/>
    <property type="molecule type" value="Genomic_DNA"/>
</dbReference>
<keyword evidence="3" id="KW-0449">Lipoprotein</keyword>
<dbReference type="InterPro" id="IPR007314">
    <property type="entry name" value="Cofac_haem-bd_dom"/>
</dbReference>